<reference evidence="1 2" key="1">
    <citation type="submission" date="2019-07" db="EMBL/GenBank/DDBJ databases">
        <title>Draft genome for Streptomyces benahoarensis MZ03-48.</title>
        <authorList>
            <person name="Gonzalez-Pimentel J.L."/>
        </authorList>
    </citation>
    <scope>NUCLEOTIDE SEQUENCE [LARGE SCALE GENOMIC DNA]</scope>
    <source>
        <strain evidence="1 2">MZ03-48</strain>
    </source>
</reference>
<accession>A0A553XMV3</accession>
<name>A0A553XMV3_9ACTN</name>
<protein>
    <submittedName>
        <fullName evidence="1">Uncharacterized protein</fullName>
    </submittedName>
</protein>
<keyword evidence="2" id="KW-1185">Reference proteome</keyword>
<sequence length="127" mass="14258">MAEDSLEVARRRLAALTDDSAAECAPARRLEKDAALLGRLLTAAASRRQDGGQCEELADEVAAGLNLFDQMRLALDQLETRVVVEARRCEMDWKQISQHQGFNSSQAASQRYQRLTTRLEEIRQGIR</sequence>
<organism evidence="1 2">
    <name type="scientific">Streptomyces benahoarensis</name>
    <dbReference type="NCBI Taxonomy" id="2595054"/>
    <lineage>
        <taxon>Bacteria</taxon>
        <taxon>Bacillati</taxon>
        <taxon>Actinomycetota</taxon>
        <taxon>Actinomycetes</taxon>
        <taxon>Kitasatosporales</taxon>
        <taxon>Streptomycetaceae</taxon>
        <taxon>Streptomyces</taxon>
    </lineage>
</organism>
<comment type="caution">
    <text evidence="1">The sequence shown here is derived from an EMBL/GenBank/DDBJ whole genome shotgun (WGS) entry which is preliminary data.</text>
</comment>
<dbReference type="RefSeq" id="WP_143940110.1">
    <property type="nucleotide sequence ID" value="NZ_VKLS01000807.1"/>
</dbReference>
<dbReference type="AlphaFoldDB" id="A0A553XMV3"/>
<dbReference type="EMBL" id="VKLS01000807">
    <property type="protein sequence ID" value="TSB18278.1"/>
    <property type="molecule type" value="Genomic_DNA"/>
</dbReference>
<evidence type="ECO:0000313" key="1">
    <source>
        <dbReference type="EMBL" id="TSB18278.1"/>
    </source>
</evidence>
<dbReference type="Proteomes" id="UP000320888">
    <property type="component" value="Unassembled WGS sequence"/>
</dbReference>
<proteinExistence type="predicted"/>
<gene>
    <name evidence="1" type="ORF">FNZ23_29805</name>
</gene>
<evidence type="ECO:0000313" key="2">
    <source>
        <dbReference type="Proteomes" id="UP000320888"/>
    </source>
</evidence>
<dbReference type="OrthoDB" id="4470560at2"/>